<dbReference type="Gene3D" id="3.40.50.300">
    <property type="entry name" value="P-loop containing nucleotide triphosphate hydrolases"/>
    <property type="match status" value="1"/>
</dbReference>
<name>A0A1G9SBZ1_9FIRM</name>
<accession>A0A1G9SBZ1</accession>
<reference evidence="1 2" key="1">
    <citation type="submission" date="2016-10" db="EMBL/GenBank/DDBJ databases">
        <authorList>
            <person name="de Groot N.N."/>
        </authorList>
    </citation>
    <scope>NUCLEOTIDE SEQUENCE [LARGE SCALE GENOMIC DNA]</scope>
    <source>
        <strain evidence="1 2">SLAS-1</strain>
    </source>
</reference>
<dbReference type="STRING" id="321763.SAMN04488692_12715"/>
<dbReference type="OrthoDB" id="384098at2"/>
<dbReference type="SUPFAM" id="SSF53795">
    <property type="entry name" value="PEP carboxykinase-like"/>
    <property type="match status" value="1"/>
</dbReference>
<sequence length="350" mass="40318">MKEKININEKAGFILNDFPWTEEWKQELGDLQEVVQQKGDIKEGSIEVNYKNRIKSKNMTKIRDGVYIDENSILDKRYGVKLIRDKNKVKFILDNIALEWLDWIKQLSLLKSGMTLVHASAVEKNGKALVFPSWGGVGKTSIASYLVKNKGYNLLGDDQIIISRGGMCYSMPMRLVIYPYHKDVFPELFEQGKGPILPESMINFFDFIGKKLIKPLAKKNSDLLQKLREKNPQSLKVKPSEVFGINKISYKAELEKVVWVDKGENSRPQTDSDIKVKNRLFGCTINDFDSYCQEIINIGMGLDIFENIYCIWGDVLNKGVNEEVKRRKLVLPESCNYKELQKKINESLYQ</sequence>
<dbReference type="AlphaFoldDB" id="A0A1G9SBZ1"/>
<protein>
    <recommendedName>
        <fullName evidence="3">HprK-related kinase B</fullName>
    </recommendedName>
</protein>
<dbReference type="InterPro" id="IPR027417">
    <property type="entry name" value="P-loop_NTPase"/>
</dbReference>
<gene>
    <name evidence="1" type="ORF">SAMN04488692_12715</name>
</gene>
<evidence type="ECO:0000313" key="1">
    <source>
        <dbReference type="EMBL" id="SDM32315.1"/>
    </source>
</evidence>
<organism evidence="1 2">
    <name type="scientific">Halarsenatibacter silvermanii</name>
    <dbReference type="NCBI Taxonomy" id="321763"/>
    <lineage>
        <taxon>Bacteria</taxon>
        <taxon>Bacillati</taxon>
        <taxon>Bacillota</taxon>
        <taxon>Clostridia</taxon>
        <taxon>Halanaerobiales</taxon>
        <taxon>Halarsenatibacteraceae</taxon>
        <taxon>Halarsenatibacter</taxon>
    </lineage>
</organism>
<dbReference type="RefSeq" id="WP_089761800.1">
    <property type="nucleotide sequence ID" value="NZ_FNGO01000027.1"/>
</dbReference>
<dbReference type="Proteomes" id="UP000199476">
    <property type="component" value="Unassembled WGS sequence"/>
</dbReference>
<proteinExistence type="predicted"/>
<evidence type="ECO:0008006" key="3">
    <source>
        <dbReference type="Google" id="ProtNLM"/>
    </source>
</evidence>
<evidence type="ECO:0000313" key="2">
    <source>
        <dbReference type="Proteomes" id="UP000199476"/>
    </source>
</evidence>
<dbReference type="EMBL" id="FNGO01000027">
    <property type="protein sequence ID" value="SDM32315.1"/>
    <property type="molecule type" value="Genomic_DNA"/>
</dbReference>
<keyword evidence="2" id="KW-1185">Reference proteome</keyword>